<dbReference type="EC" id="3.2.1.51" evidence="3"/>
<feature type="site" description="May be important for catalysis" evidence="7">
    <location>
        <position position="351"/>
    </location>
</feature>
<dbReference type="GO" id="GO:0016139">
    <property type="term" value="P:glycoside catabolic process"/>
    <property type="evidence" value="ECO:0007669"/>
    <property type="project" value="TreeGrafter"/>
</dbReference>
<dbReference type="InterPro" id="IPR031919">
    <property type="entry name" value="Fucosidase_C"/>
</dbReference>
<comment type="similarity">
    <text evidence="2">Belongs to the glycosyl hydrolase 29 family.</text>
</comment>
<dbReference type="Pfam" id="PF16757">
    <property type="entry name" value="Fucosidase_C"/>
    <property type="match status" value="1"/>
</dbReference>
<evidence type="ECO:0000256" key="4">
    <source>
        <dbReference type="ARBA" id="ARBA00022729"/>
    </source>
</evidence>
<evidence type="ECO:0000256" key="2">
    <source>
        <dbReference type="ARBA" id="ARBA00007951"/>
    </source>
</evidence>
<feature type="domain" description="Alpha-L-fucosidase C-terminal" evidence="10">
    <location>
        <begin position="459"/>
        <end position="536"/>
    </location>
</feature>
<evidence type="ECO:0000256" key="8">
    <source>
        <dbReference type="SAM" id="SignalP"/>
    </source>
</evidence>
<accession>A0A1G6FZS9</accession>
<evidence type="ECO:0000259" key="9">
    <source>
        <dbReference type="Pfam" id="PF01120"/>
    </source>
</evidence>
<organism evidence="11 12">
    <name type="scientific">Bacteroides ovatus</name>
    <dbReference type="NCBI Taxonomy" id="28116"/>
    <lineage>
        <taxon>Bacteria</taxon>
        <taxon>Pseudomonadati</taxon>
        <taxon>Bacteroidota</taxon>
        <taxon>Bacteroidia</taxon>
        <taxon>Bacteroidales</taxon>
        <taxon>Bacteroidaceae</taxon>
        <taxon>Bacteroides</taxon>
    </lineage>
</organism>
<evidence type="ECO:0000313" key="12">
    <source>
        <dbReference type="Proteomes" id="UP000183670"/>
    </source>
</evidence>
<dbReference type="PANTHER" id="PTHR10030:SF37">
    <property type="entry name" value="ALPHA-L-FUCOSIDASE-RELATED"/>
    <property type="match status" value="1"/>
</dbReference>
<dbReference type="PIRSF" id="PIRSF001092">
    <property type="entry name" value="Alpha-L-fucosidase"/>
    <property type="match status" value="1"/>
</dbReference>
<feature type="chain" id="PRO_5010339579" description="alpha-L-fucosidase" evidence="8">
    <location>
        <begin position="19"/>
        <end position="543"/>
    </location>
</feature>
<dbReference type="EMBL" id="FMYE01000001">
    <property type="protein sequence ID" value="SDB75202.1"/>
    <property type="molecule type" value="Genomic_DNA"/>
</dbReference>
<dbReference type="GO" id="GO:0004560">
    <property type="term" value="F:alpha-L-fucosidase activity"/>
    <property type="evidence" value="ECO:0007669"/>
    <property type="project" value="InterPro"/>
</dbReference>
<reference evidence="11 12" key="1">
    <citation type="submission" date="2016-10" db="EMBL/GenBank/DDBJ databases">
        <authorList>
            <person name="de Groot N.N."/>
        </authorList>
    </citation>
    <scope>NUCLEOTIDE SEQUENCE [LARGE SCALE GENOMIC DNA]</scope>
    <source>
        <strain evidence="11 12">NLAE-zl-C500</strain>
    </source>
</reference>
<dbReference type="InterPro" id="IPR057739">
    <property type="entry name" value="Glyco_hydro_29_N"/>
</dbReference>
<dbReference type="SMART" id="SM00812">
    <property type="entry name" value="Alpha_L_fucos"/>
    <property type="match status" value="1"/>
</dbReference>
<dbReference type="GO" id="GO:0005764">
    <property type="term" value="C:lysosome"/>
    <property type="evidence" value="ECO:0007669"/>
    <property type="project" value="TreeGrafter"/>
</dbReference>
<dbReference type="Pfam" id="PF01120">
    <property type="entry name" value="Alpha_L_fucos"/>
    <property type="match status" value="1"/>
</dbReference>
<evidence type="ECO:0000256" key="1">
    <source>
        <dbReference type="ARBA" id="ARBA00004071"/>
    </source>
</evidence>
<comment type="function">
    <text evidence="1">Alpha-L-fucosidase is responsible for hydrolyzing the alpha-1,6-linked fucose joined to the reducing-end N-acetylglucosamine of the carbohydrate moieties of glycoproteins.</text>
</comment>
<sequence>MKTIKSTLCLLATLGCMACSPSHETMQEGPYESTWESLSQYGGAPEWFQDAKFGIWAHWGPQCQPEQGDWYARNMYNEGSRQYKWHVENYGHPSEFGFKDVIHSWKGEKWNPDSLMALYKKAGARYFFAMGNHHDNFDLWNSKYQPWNSVNMGPQKDILAGWEKAARANGLRFGVSIHAAHAWTWMETSQRADKQGEKNGIPYDGKLTKADGKGTWWEGYDPQELYAQNHPLSEGSEDINRIHSQWAWENGVALPTEEYCQNFFDRTVDMINKYNPDLVYYDDTSMPLWPVSDAGLRTVAHFYNKSIKEHEGKNEAVVFAKILTDEQKECLVWDVEKGVPDQKQDKPWQTCTCLGNWHYDRHKYEANGYKSAATVVRMLVDIVSKNGNLLLSVPVRGNGSIDEKEEAILEDIASWIAVNGEGVYGTRPWKVFGEGPVAEAVIPLKGQGFNEGKHQPYTAQDIRFVKKGDFLYVHVMVWPENRKVIVKSLSIGKDLTGNTVNKVELLGYDHFLEYSQTNEGLIVELPETKPNSISLTLKISTIQ</sequence>
<dbReference type="InterPro" id="IPR000933">
    <property type="entry name" value="Glyco_hydro_29"/>
</dbReference>
<dbReference type="Gene3D" id="3.20.20.80">
    <property type="entry name" value="Glycosidases"/>
    <property type="match status" value="1"/>
</dbReference>
<evidence type="ECO:0000256" key="5">
    <source>
        <dbReference type="ARBA" id="ARBA00022801"/>
    </source>
</evidence>
<evidence type="ECO:0000256" key="6">
    <source>
        <dbReference type="ARBA" id="ARBA00023295"/>
    </source>
</evidence>
<dbReference type="Proteomes" id="UP000183670">
    <property type="component" value="Unassembled WGS sequence"/>
</dbReference>
<dbReference type="InterPro" id="IPR016286">
    <property type="entry name" value="FUC_metazoa-typ"/>
</dbReference>
<feature type="signal peptide" evidence="8">
    <location>
        <begin position="1"/>
        <end position="18"/>
    </location>
</feature>
<dbReference type="GO" id="GO:0006004">
    <property type="term" value="P:fucose metabolic process"/>
    <property type="evidence" value="ECO:0007669"/>
    <property type="project" value="InterPro"/>
</dbReference>
<feature type="domain" description="Glycoside hydrolase family 29 N-terminal" evidence="9">
    <location>
        <begin position="22"/>
        <end position="421"/>
    </location>
</feature>
<evidence type="ECO:0000259" key="10">
    <source>
        <dbReference type="Pfam" id="PF16757"/>
    </source>
</evidence>
<keyword evidence="6" id="KW-0326">Glycosidase</keyword>
<dbReference type="InterPro" id="IPR017853">
    <property type="entry name" value="GH"/>
</dbReference>
<dbReference type="PROSITE" id="PS51257">
    <property type="entry name" value="PROKAR_LIPOPROTEIN"/>
    <property type="match status" value="1"/>
</dbReference>
<name>A0A1G6FZS9_BACOV</name>
<evidence type="ECO:0000313" key="11">
    <source>
        <dbReference type="EMBL" id="SDB75202.1"/>
    </source>
</evidence>
<dbReference type="Gene3D" id="2.60.40.1180">
    <property type="entry name" value="Golgi alpha-mannosidase II"/>
    <property type="match status" value="1"/>
</dbReference>
<dbReference type="SUPFAM" id="SSF51445">
    <property type="entry name" value="(Trans)glycosidases"/>
    <property type="match status" value="1"/>
</dbReference>
<dbReference type="AlphaFoldDB" id="A0A1G6FZS9"/>
<evidence type="ECO:0000256" key="7">
    <source>
        <dbReference type="PIRSR" id="PIRSR001092-1"/>
    </source>
</evidence>
<protein>
    <recommendedName>
        <fullName evidence="3">alpha-L-fucosidase</fullName>
        <ecNumber evidence="3">3.2.1.51</ecNumber>
    </recommendedName>
</protein>
<keyword evidence="4 8" id="KW-0732">Signal</keyword>
<evidence type="ECO:0000256" key="3">
    <source>
        <dbReference type="ARBA" id="ARBA00012662"/>
    </source>
</evidence>
<keyword evidence="5" id="KW-0378">Hydrolase</keyword>
<proteinExistence type="inferred from homology"/>
<dbReference type="PANTHER" id="PTHR10030">
    <property type="entry name" value="ALPHA-L-FUCOSIDASE"/>
    <property type="match status" value="1"/>
</dbReference>
<dbReference type="RefSeq" id="WP_074556370.1">
    <property type="nucleotide sequence ID" value="NZ_FMYE01000001.1"/>
</dbReference>
<gene>
    <name evidence="11" type="ORF">SAMN05192581_100190</name>
</gene>
<dbReference type="InterPro" id="IPR013780">
    <property type="entry name" value="Glyco_hydro_b"/>
</dbReference>